<dbReference type="InterPro" id="IPR050953">
    <property type="entry name" value="N4_N6_ade-DNA_methylase"/>
</dbReference>
<dbReference type="Gene3D" id="3.40.50.150">
    <property type="entry name" value="Vaccinia Virus protein VP39"/>
    <property type="match status" value="1"/>
</dbReference>
<evidence type="ECO:0000313" key="7">
    <source>
        <dbReference type="EMBL" id="MEX6465084.1"/>
    </source>
</evidence>
<accession>A0ABV3YLE3</accession>
<comment type="caution">
    <text evidence="7">The sequence shown here is derived from an EMBL/GenBank/DDBJ whole genome shotgun (WGS) entry which is preliminary data.</text>
</comment>
<dbReference type="InterPro" id="IPR054520">
    <property type="entry name" value="M_Eco57I_C"/>
</dbReference>
<sequence>MTASYEKHDSPALRKARGAFFTPPPIARFISSWAIRHPSDRILEPSMGDAEFLVHAVERLQSLGRSSPEVFGSELHAWSAERGKQRVAERGGTALVDIGDFFAREDPCPFDAVIGNPPYIRFQDFSGEQRTAAQAAALRGGVALTGLASAWAAFTVHATLKLAVGGRLGFVLPAEILTANYAAPVRRFIFDNFGDVELVLFEEKVFGEADTETVLLLASSFGQGATKNAKIRQVRNAASLTSMPPATVWTPEDPADRWSGATVNAAASKVLMDSVPAGHFKALKTWGETTLGIVTGKNSYFAISPEQEIDLALDPAETVPLSPPGSAHLRGLELSDLALAELGRLGKRTRLFRPTGDMSLGARNYIAAGESAGVHNAYKCRVRKTWWLVPLLEPADLLLTYMNADTVRLVSNTARVHHLNSVHGVYLREEVRSIGMELLPIASLNSVTMLSAEIAGRAYGGGVLKMEPGEADRWLVPSLKAVENSAERLRSIKPQIGGRLRGGKLDEAVKLVDDALLVDVLGFTRSEVHVVREARNELAGRRGNRGRSVKA</sequence>
<dbReference type="EMBL" id="JBFTEZ010000002">
    <property type="protein sequence ID" value="MEX6465084.1"/>
    <property type="molecule type" value="Genomic_DNA"/>
</dbReference>
<dbReference type="GO" id="GO:0032259">
    <property type="term" value="P:methylation"/>
    <property type="evidence" value="ECO:0007669"/>
    <property type="project" value="UniProtKB-KW"/>
</dbReference>
<dbReference type="InterPro" id="IPR029063">
    <property type="entry name" value="SAM-dependent_MTases_sf"/>
</dbReference>
<reference evidence="8" key="1">
    <citation type="submission" date="2024-07" db="EMBL/GenBank/DDBJ databases">
        <title>Pseudomonas strain that inhibits Aeromonas fish pathogens.</title>
        <authorList>
            <person name="Wildschutte H."/>
        </authorList>
    </citation>
    <scope>NUCLEOTIDE SEQUENCE [LARGE SCALE GENOMIC DNA]</scope>
    <source>
        <strain evidence="8">n60</strain>
    </source>
</reference>
<dbReference type="GO" id="GO:0008168">
    <property type="term" value="F:methyltransferase activity"/>
    <property type="evidence" value="ECO:0007669"/>
    <property type="project" value="UniProtKB-KW"/>
</dbReference>
<dbReference type="Pfam" id="PF02384">
    <property type="entry name" value="N6_Mtase"/>
    <property type="match status" value="1"/>
</dbReference>
<dbReference type="PANTHER" id="PTHR33841:SF5">
    <property type="entry name" value="DNA METHYLASE (MODIFICATION METHYLASE) (METHYLTRANSFERASE)-RELATED"/>
    <property type="match status" value="1"/>
</dbReference>
<dbReference type="PROSITE" id="PS00092">
    <property type="entry name" value="N6_MTASE"/>
    <property type="match status" value="1"/>
</dbReference>
<keyword evidence="3" id="KW-0949">S-adenosyl-L-methionine</keyword>
<evidence type="ECO:0000256" key="3">
    <source>
        <dbReference type="ARBA" id="ARBA00022691"/>
    </source>
</evidence>
<feature type="domain" description="Type II methyltransferase M.Eco57I C-terminal" evidence="6">
    <location>
        <begin position="256"/>
        <end position="517"/>
    </location>
</feature>
<dbReference type="InterPro" id="IPR002052">
    <property type="entry name" value="DNA_methylase_N6_adenine_CS"/>
</dbReference>
<dbReference type="PRINTS" id="PR00507">
    <property type="entry name" value="N12N6MTFRASE"/>
</dbReference>
<dbReference type="PANTHER" id="PTHR33841">
    <property type="entry name" value="DNA METHYLTRANSFERASE YEEA-RELATED"/>
    <property type="match status" value="1"/>
</dbReference>
<evidence type="ECO:0000256" key="2">
    <source>
        <dbReference type="ARBA" id="ARBA00022679"/>
    </source>
</evidence>
<gene>
    <name evidence="7" type="ORF">AB6N35_12215</name>
</gene>
<keyword evidence="2 7" id="KW-0808">Transferase</keyword>
<evidence type="ECO:0000313" key="8">
    <source>
        <dbReference type="Proteomes" id="UP001560293"/>
    </source>
</evidence>
<evidence type="ECO:0000259" key="6">
    <source>
        <dbReference type="Pfam" id="PF22837"/>
    </source>
</evidence>
<organism evidence="7 8">
    <name type="scientific">Dietzia cinnamea</name>
    <dbReference type="NCBI Taxonomy" id="321318"/>
    <lineage>
        <taxon>Bacteria</taxon>
        <taxon>Bacillati</taxon>
        <taxon>Actinomycetota</taxon>
        <taxon>Actinomycetes</taxon>
        <taxon>Mycobacteriales</taxon>
        <taxon>Dietziaceae</taxon>
        <taxon>Dietzia</taxon>
    </lineage>
</organism>
<dbReference type="SUPFAM" id="SSF53335">
    <property type="entry name" value="S-adenosyl-L-methionine-dependent methyltransferases"/>
    <property type="match status" value="1"/>
</dbReference>
<evidence type="ECO:0000259" key="5">
    <source>
        <dbReference type="Pfam" id="PF02384"/>
    </source>
</evidence>
<keyword evidence="4" id="KW-0680">Restriction system</keyword>
<evidence type="ECO:0000256" key="4">
    <source>
        <dbReference type="ARBA" id="ARBA00022747"/>
    </source>
</evidence>
<proteinExistence type="predicted"/>
<dbReference type="EC" id="2.1.1.-" evidence="7"/>
<dbReference type="Proteomes" id="UP001560293">
    <property type="component" value="Unassembled WGS sequence"/>
</dbReference>
<dbReference type="Pfam" id="PF22837">
    <property type="entry name" value="M_Eco57I_C"/>
    <property type="match status" value="1"/>
</dbReference>
<feature type="domain" description="DNA methylase adenine-specific" evidence="5">
    <location>
        <begin position="14"/>
        <end position="216"/>
    </location>
</feature>
<evidence type="ECO:0000256" key="1">
    <source>
        <dbReference type="ARBA" id="ARBA00022603"/>
    </source>
</evidence>
<protein>
    <submittedName>
        <fullName evidence="7">Class I SAM-dependent DNA methyltransferase</fullName>
        <ecNumber evidence="7">2.1.1.-</ecNumber>
    </submittedName>
</protein>
<keyword evidence="1 7" id="KW-0489">Methyltransferase</keyword>
<dbReference type="RefSeq" id="WP_007626406.1">
    <property type="nucleotide sequence ID" value="NZ_JALXSM010000151.1"/>
</dbReference>
<keyword evidence="8" id="KW-1185">Reference proteome</keyword>
<name>A0ABV3YLE3_9ACTN</name>
<dbReference type="InterPro" id="IPR003356">
    <property type="entry name" value="DNA_methylase_A-5"/>
</dbReference>